<feature type="compositionally biased region" description="Polar residues" evidence="1">
    <location>
        <begin position="35"/>
        <end position="44"/>
    </location>
</feature>
<evidence type="ECO:0000313" key="2">
    <source>
        <dbReference type="EMBL" id="CAA9360942.1"/>
    </source>
</evidence>
<proteinExistence type="predicted"/>
<feature type="region of interest" description="Disordered" evidence="1">
    <location>
        <begin position="164"/>
        <end position="186"/>
    </location>
</feature>
<accession>A0A6J4MPK3</accession>
<dbReference type="AlphaFoldDB" id="A0A6J4MPK3"/>
<sequence>MTARSRSKAYWLALSSTSAARRARSRAWSTSPSPYGSSRDSASRATVRPRAVSGRQRLLSPIAARSCSYWAVSRAAAASGALATPGSTCGVPVRSACPAGVLADRSTRKRAKNSVSAARSTSRLVCSAPRTASSSWSTRCTIARSAMRGTSRSTRAWAMPCGSKLSAKTADASDRTPSRRAARSAS</sequence>
<protein>
    <submittedName>
        <fullName evidence="2">Uncharacterized protein</fullName>
    </submittedName>
</protein>
<dbReference type="EMBL" id="CADCUE010000286">
    <property type="protein sequence ID" value="CAA9360942.1"/>
    <property type="molecule type" value="Genomic_DNA"/>
</dbReference>
<organism evidence="2">
    <name type="scientific">uncultured Frankineae bacterium</name>
    <dbReference type="NCBI Taxonomy" id="437475"/>
    <lineage>
        <taxon>Bacteria</taxon>
        <taxon>Bacillati</taxon>
        <taxon>Actinomycetota</taxon>
        <taxon>Actinomycetes</taxon>
        <taxon>Frankiales</taxon>
        <taxon>environmental samples</taxon>
    </lineage>
</organism>
<feature type="region of interest" description="Disordered" evidence="1">
    <location>
        <begin position="18"/>
        <end position="51"/>
    </location>
</feature>
<feature type="compositionally biased region" description="Low complexity" evidence="1">
    <location>
        <begin position="18"/>
        <end position="34"/>
    </location>
</feature>
<reference evidence="2" key="1">
    <citation type="submission" date="2020-02" db="EMBL/GenBank/DDBJ databases">
        <authorList>
            <person name="Meier V. D."/>
        </authorList>
    </citation>
    <scope>NUCLEOTIDE SEQUENCE</scope>
    <source>
        <strain evidence="2">AVDCRST_MAG16</strain>
    </source>
</reference>
<gene>
    <name evidence="2" type="ORF">AVDCRST_MAG16-3020</name>
</gene>
<name>A0A6J4MPK3_9ACTN</name>
<evidence type="ECO:0000256" key="1">
    <source>
        <dbReference type="SAM" id="MobiDB-lite"/>
    </source>
</evidence>